<dbReference type="Proteomes" id="UP000460221">
    <property type="component" value="Unassembled WGS sequence"/>
</dbReference>
<feature type="signal peptide" evidence="2">
    <location>
        <begin position="1"/>
        <end position="34"/>
    </location>
</feature>
<proteinExistence type="predicted"/>
<organism evidence="3 4">
    <name type="scientific">Nakamurella alba</name>
    <dbReference type="NCBI Taxonomy" id="2665158"/>
    <lineage>
        <taxon>Bacteria</taxon>
        <taxon>Bacillati</taxon>
        <taxon>Actinomycetota</taxon>
        <taxon>Actinomycetes</taxon>
        <taxon>Nakamurellales</taxon>
        <taxon>Nakamurellaceae</taxon>
        <taxon>Nakamurella</taxon>
    </lineage>
</organism>
<dbReference type="EMBL" id="WLYK01000001">
    <property type="protein sequence ID" value="MTD12687.1"/>
    <property type="molecule type" value="Genomic_DNA"/>
</dbReference>
<evidence type="ECO:0000256" key="2">
    <source>
        <dbReference type="SAM" id="SignalP"/>
    </source>
</evidence>
<feature type="chain" id="PRO_5029584713" evidence="2">
    <location>
        <begin position="35"/>
        <end position="413"/>
    </location>
</feature>
<keyword evidence="2" id="KW-0732">Signal</keyword>
<dbReference type="AlphaFoldDB" id="A0A7K1FF04"/>
<feature type="compositionally biased region" description="Low complexity" evidence="1">
    <location>
        <begin position="35"/>
        <end position="66"/>
    </location>
</feature>
<evidence type="ECO:0000313" key="4">
    <source>
        <dbReference type="Proteomes" id="UP000460221"/>
    </source>
</evidence>
<gene>
    <name evidence="3" type="ORF">GIS00_01840</name>
</gene>
<evidence type="ECO:0000313" key="3">
    <source>
        <dbReference type="EMBL" id="MTD12687.1"/>
    </source>
</evidence>
<accession>A0A7K1FF04</accession>
<protein>
    <submittedName>
        <fullName evidence="3">Uncharacterized protein</fullName>
    </submittedName>
</protein>
<evidence type="ECO:0000256" key="1">
    <source>
        <dbReference type="SAM" id="MobiDB-lite"/>
    </source>
</evidence>
<feature type="region of interest" description="Disordered" evidence="1">
    <location>
        <begin position="35"/>
        <end position="79"/>
    </location>
</feature>
<keyword evidence="4" id="KW-1185">Reference proteome</keyword>
<comment type="caution">
    <text evidence="3">The sequence shown here is derived from an EMBL/GenBank/DDBJ whole genome shotgun (WGS) entry which is preliminary data.</text>
</comment>
<name>A0A7K1FF04_9ACTN</name>
<sequence length="413" mass="42317">MRAITTARRPRTAALLAALAAAALLAGCAGGAVAGSPTGTSGSTVPTTATSQTSGTTGATQSSQVTPAQVPGYPTRPDRPVISVVHTMAGVGGISGEQRLVVYGDGTVLRPDEDGTGWTVAVLAPGELDALMIRATELGLLGDLDMGEPGITDSPWTTMTITLATREIEHRVYAPGYEEGLTGAQVDHRRAFGALSAEIAGLAGDRLTAPAAPYEVSRYRLMARYLPLDGDPVPEQTWGGPTSLRELLGDSGCAELAGQDAAAAAVLLAGTEDDVMVGGALTVGVSTGVATPESLWLSFVPLLPGDEGCPSTGAPASELTAPWPGENRRPATAWEQWIATQSVHEAGADGLLGPDASSAADLTWYDLTFSVATADGRTVVDVTAQHRHSGSGDDPQTFAVRVDASTGELLEHR</sequence>
<reference evidence="3 4" key="1">
    <citation type="submission" date="2019-11" db="EMBL/GenBank/DDBJ databases">
        <authorList>
            <person name="Jiang L.-Q."/>
        </authorList>
    </citation>
    <scope>NUCLEOTIDE SEQUENCE [LARGE SCALE GENOMIC DNA]</scope>
    <source>
        <strain evidence="3 4">YIM 132087</strain>
    </source>
</reference>
<dbReference type="RefSeq" id="WP_154766707.1">
    <property type="nucleotide sequence ID" value="NZ_WLYK01000001.1"/>
</dbReference>
<dbReference type="PROSITE" id="PS51257">
    <property type="entry name" value="PROKAR_LIPOPROTEIN"/>
    <property type="match status" value="1"/>
</dbReference>